<dbReference type="RefSeq" id="WP_205108222.1">
    <property type="nucleotide sequence ID" value="NZ_BAAAHT010000013.1"/>
</dbReference>
<feature type="transmembrane region" description="Helical" evidence="2">
    <location>
        <begin position="72"/>
        <end position="99"/>
    </location>
</feature>
<comment type="caution">
    <text evidence="3">The sequence shown here is derived from an EMBL/GenBank/DDBJ whole genome shotgun (WGS) entry which is preliminary data.</text>
</comment>
<keyword evidence="2" id="KW-1133">Transmembrane helix</keyword>
<evidence type="ECO:0008006" key="5">
    <source>
        <dbReference type="Google" id="ProtNLM"/>
    </source>
</evidence>
<keyword evidence="2" id="KW-0472">Membrane</keyword>
<dbReference type="Proteomes" id="UP000776164">
    <property type="component" value="Unassembled WGS sequence"/>
</dbReference>
<feature type="transmembrane region" description="Helical" evidence="2">
    <location>
        <begin position="34"/>
        <end position="60"/>
    </location>
</feature>
<reference evidence="3 4" key="1">
    <citation type="submission" date="2021-01" db="EMBL/GenBank/DDBJ databases">
        <title>Sequencing the genomes of 1000 actinobacteria strains.</title>
        <authorList>
            <person name="Klenk H.-P."/>
        </authorList>
    </citation>
    <scope>NUCLEOTIDE SEQUENCE [LARGE SCALE GENOMIC DNA]</scope>
    <source>
        <strain evidence="3 4">DSM 13057</strain>
    </source>
</reference>
<feature type="region of interest" description="Disordered" evidence="1">
    <location>
        <begin position="1"/>
        <end position="22"/>
    </location>
</feature>
<proteinExistence type="predicted"/>
<evidence type="ECO:0000256" key="1">
    <source>
        <dbReference type="SAM" id="MobiDB-lite"/>
    </source>
</evidence>
<evidence type="ECO:0000313" key="4">
    <source>
        <dbReference type="Proteomes" id="UP000776164"/>
    </source>
</evidence>
<evidence type="ECO:0000256" key="2">
    <source>
        <dbReference type="SAM" id="Phobius"/>
    </source>
</evidence>
<name>A0ABS2L5Z0_9MICO</name>
<keyword evidence="2" id="KW-0812">Transmembrane</keyword>
<organism evidence="3 4">
    <name type="scientific">Subtercola frigoramans</name>
    <dbReference type="NCBI Taxonomy" id="120298"/>
    <lineage>
        <taxon>Bacteria</taxon>
        <taxon>Bacillati</taxon>
        <taxon>Actinomycetota</taxon>
        <taxon>Actinomycetes</taxon>
        <taxon>Micrococcales</taxon>
        <taxon>Microbacteriaceae</taxon>
        <taxon>Subtercola</taxon>
    </lineage>
</organism>
<protein>
    <recommendedName>
        <fullName evidence="5">DUF4190 domain-containing protein</fullName>
    </recommendedName>
</protein>
<keyword evidence="4" id="KW-1185">Reference proteome</keyword>
<accession>A0ABS2L5Z0</accession>
<evidence type="ECO:0000313" key="3">
    <source>
        <dbReference type="EMBL" id="MBM7471901.1"/>
    </source>
</evidence>
<sequence length="131" mass="13652">MTDTEHSHGDPTTPTGEAIPSQAFSAAPQNPGRVLGIVGFVLSFFFFLNIAGLVLSIIGLVKSRRARLRNGLAVAGIIIASVGIIITIVVGGFTVPLLVDAGQTCTRLGTGVHHVGNATYTCTPTSFRVTY</sequence>
<gene>
    <name evidence="3" type="ORF">JOE66_001535</name>
</gene>
<dbReference type="EMBL" id="JAFBBU010000001">
    <property type="protein sequence ID" value="MBM7471901.1"/>
    <property type="molecule type" value="Genomic_DNA"/>
</dbReference>